<dbReference type="PANTHER" id="PTHR15682:SF2">
    <property type="entry name" value="UNHEALTHY RIBOSOME BIOGENESIS PROTEIN 2 HOMOLOG"/>
    <property type="match status" value="1"/>
</dbReference>
<name>A0A409XI48_PSICY</name>
<evidence type="ECO:0000313" key="3">
    <source>
        <dbReference type="EMBL" id="PPQ90426.1"/>
    </source>
</evidence>
<dbReference type="OrthoDB" id="160374at2759"/>
<evidence type="ECO:0000313" key="4">
    <source>
        <dbReference type="Proteomes" id="UP000283269"/>
    </source>
</evidence>
<organism evidence="3 4">
    <name type="scientific">Psilocybe cyanescens</name>
    <dbReference type="NCBI Taxonomy" id="93625"/>
    <lineage>
        <taxon>Eukaryota</taxon>
        <taxon>Fungi</taxon>
        <taxon>Dikarya</taxon>
        <taxon>Basidiomycota</taxon>
        <taxon>Agaricomycotina</taxon>
        <taxon>Agaricomycetes</taxon>
        <taxon>Agaricomycetidae</taxon>
        <taxon>Agaricales</taxon>
        <taxon>Agaricineae</taxon>
        <taxon>Strophariaceae</taxon>
        <taxon>Psilocybe</taxon>
    </lineage>
</organism>
<evidence type="ECO:0000259" key="2">
    <source>
        <dbReference type="Pfam" id="PF10441"/>
    </source>
</evidence>
<feature type="domain" description="Nucleolar 27S pre-rRNA processing Urb2/Npa2 C-terminal" evidence="2">
    <location>
        <begin position="1215"/>
        <end position="1445"/>
    </location>
</feature>
<accession>A0A409XI48</accession>
<dbReference type="GO" id="GO:0005730">
    <property type="term" value="C:nucleolus"/>
    <property type="evidence" value="ECO:0007669"/>
    <property type="project" value="TreeGrafter"/>
</dbReference>
<proteinExistence type="predicted"/>
<evidence type="ECO:0000256" key="1">
    <source>
        <dbReference type="SAM" id="MobiDB-lite"/>
    </source>
</evidence>
<protein>
    <recommendedName>
        <fullName evidence="2">Nucleolar 27S pre-rRNA processing Urb2/Npa2 C-terminal domain-containing protein</fullName>
    </recommendedName>
</protein>
<reference evidence="3 4" key="1">
    <citation type="journal article" date="2018" name="Evol. Lett.">
        <title>Horizontal gene cluster transfer increased hallucinogenic mushroom diversity.</title>
        <authorList>
            <person name="Reynolds H.T."/>
            <person name="Vijayakumar V."/>
            <person name="Gluck-Thaler E."/>
            <person name="Korotkin H.B."/>
            <person name="Matheny P.B."/>
            <person name="Slot J.C."/>
        </authorList>
    </citation>
    <scope>NUCLEOTIDE SEQUENCE [LARGE SCALE GENOMIC DNA]</scope>
    <source>
        <strain evidence="3 4">2631</strain>
    </source>
</reference>
<gene>
    <name evidence="3" type="ORF">CVT25_014944</name>
</gene>
<dbReference type="InterPro" id="IPR052609">
    <property type="entry name" value="Ribosome_Biogenesis_Reg"/>
</dbReference>
<dbReference type="EMBL" id="NHYD01001635">
    <property type="protein sequence ID" value="PPQ90426.1"/>
    <property type="molecule type" value="Genomic_DNA"/>
</dbReference>
<comment type="caution">
    <text evidence="3">The sequence shown here is derived from an EMBL/GenBank/DDBJ whole genome shotgun (WGS) entry which is preliminary data.</text>
</comment>
<dbReference type="Pfam" id="PF10441">
    <property type="entry name" value="Urb2"/>
    <property type="match status" value="1"/>
</dbReference>
<sequence>MSAQTQTPAFTSSQDFVRALKSASDPPVAGGPLKIQIVQEAWNNTSFYVPSKAEVIADWVLTKLVKDKGKEVTLNPIFDTRYWELVASLISTQDATAKISEPRSLNAWLTPLLHRLPLSPILVSFLTAFNKVDEAHQSTLARLVSTCFVAIWPIAVQRMPTENLQECFGALLCSLSSVLANDGIVAIGRTVSASYRNSLTNSSNKKKLYQLFLQSYLNLWIQSLALIGAQDENSLKNAVFEAGIETLFNLDILRQSHDSKAENPLVERLRNLVKVDREIVFGIIPDIFAYYISAMKRNRGALFSQGSQSQPGAALEEFHASGLRFFMALLFLVDNVHQDQQAWRTRLALLNTIDEENIFDRTQIEAQMRFNEILELIIIALNDAWQDDRIECTAIAVQCLSTIARIDYDIVIPFASRILPLFLQIPSPSEEYFVFLDILITYHTKTRTMGTLVQDLFSSLSSETSYPNGPRERYQLFLSSPIMHTLYLGRLSKALYIFLTENQCLPTLNFVLDRVKTKWESFHNDTPRKDTDPAEGPRKKRKTVADVGGYSDNLAVTYSLICRLVSVVLSSLPVPSISADTLEEVQRLLNDFRSGFLHHSIAKSIKVIKKQSGEDIWSAEVTITANLRLLYALNVSRNLSLLPLHDEKLDKRVVDSTVNEELLPELVLELYRNILYNLSIGNPLDHEELIERLIQYLSSHFTPADIQWSGHSHHLTKGEPGRAESSLALLHMLIERWFPVIDRLASPEQIEKLLKIIMSINIIPSSTSRQQMKPEDVLLGVLHSAQFWEFRNIRTVFSNLLDKKTAFLDPTNSKKLKSTSLLDKVSIYRYLLLFPMEYFSWKLLNDLIKRALAVDFAISRMLSGNDSKAVDTLTVLRVFLKRAYICCGSVAQDSNQESSEYLLHLLQPVSVGADLSTDFIKATLDLVEIYFSKMLKGLKNNGSQSILEVLVTFTPEIFDTSSIVQSSSFISIVNLLKREFPSNDLSEEILAALANIHAQLSSSLIPKIGSIHEKDISSEDIRTLAGLVSGWYSLLCLRKWLATSGHTVQAGPVIGEKITASLVKYMKQETRDQSSELDDLCSNAFAVLLQEIGSRPAVEHAAHLDVIFAIYIFFCDILSPSSSRKSMDLHLVRHCRKMEISDYVYTLSLISDSLSSDLQLLSPSYLLHLIHLASIMFHEHPTHSLVHVQKFTTRCLNIFNENSVFIQGPIELRLQVLELISQHCSDQQAALRSVDTTGVWLLLFKHLAPSQEHDAGTEATIFHKIVSIISSLIRLRRDLVGHALPHLGMILRQLILCTRACRSHLGAKQTALVMATQPRWVSATHPLGSEEAKMLGRLLESLNTKTTVRFFASASAEPQKAESLAKPFSKHAAYVLEAYIEAMNDPLCVLPLEVRKELQPGMFALCGMVSEHSRDSLMISALDAGGKATLKALWTDYEKQRYVGKG</sequence>
<dbReference type="GO" id="GO:0042254">
    <property type="term" value="P:ribosome biogenesis"/>
    <property type="evidence" value="ECO:0007669"/>
    <property type="project" value="TreeGrafter"/>
</dbReference>
<feature type="compositionally biased region" description="Basic and acidic residues" evidence="1">
    <location>
        <begin position="523"/>
        <end position="537"/>
    </location>
</feature>
<feature type="region of interest" description="Disordered" evidence="1">
    <location>
        <begin position="523"/>
        <end position="542"/>
    </location>
</feature>
<dbReference type="Proteomes" id="UP000283269">
    <property type="component" value="Unassembled WGS sequence"/>
</dbReference>
<dbReference type="InParanoid" id="A0A409XI48"/>
<dbReference type="PANTHER" id="PTHR15682">
    <property type="entry name" value="UNHEALTHY RIBOSOME BIOGENESIS PROTEIN 2 HOMOLOG"/>
    <property type="match status" value="1"/>
</dbReference>
<dbReference type="InterPro" id="IPR018849">
    <property type="entry name" value="Urb2/Npa2_C"/>
</dbReference>
<keyword evidence="4" id="KW-1185">Reference proteome</keyword>
<dbReference type="STRING" id="93625.A0A409XI48"/>